<feature type="domain" description="HYDIN/VesB/CFA65-like Ig-like" evidence="8">
    <location>
        <begin position="1035"/>
        <end position="1116"/>
    </location>
</feature>
<feature type="coiled-coil region" evidence="6">
    <location>
        <begin position="393"/>
        <end position="420"/>
    </location>
</feature>
<evidence type="ECO:0000256" key="3">
    <source>
        <dbReference type="ARBA" id="ARBA00022490"/>
    </source>
</evidence>
<keyword evidence="4" id="KW-0969">Cilium</keyword>
<reference evidence="9" key="1">
    <citation type="submission" date="2022-03" db="EMBL/GenBank/DDBJ databases">
        <title>Draft genome sequence of Aduncisulcus paluster, a free-living microaerophilic Fornicata.</title>
        <authorList>
            <person name="Yuyama I."/>
            <person name="Kume K."/>
            <person name="Tamura T."/>
            <person name="Inagaki Y."/>
            <person name="Hashimoto T."/>
        </authorList>
    </citation>
    <scope>NUCLEOTIDE SEQUENCE</scope>
    <source>
        <strain evidence="9">NY0171</strain>
    </source>
</reference>
<evidence type="ECO:0000256" key="5">
    <source>
        <dbReference type="ARBA" id="ARBA00023273"/>
    </source>
</evidence>
<evidence type="ECO:0000256" key="7">
    <source>
        <dbReference type="SAM" id="MobiDB-lite"/>
    </source>
</evidence>
<feature type="compositionally biased region" description="Basic and acidic residues" evidence="7">
    <location>
        <begin position="1"/>
        <end position="10"/>
    </location>
</feature>
<organism evidence="9 10">
    <name type="scientific">Aduncisulcus paluster</name>
    <dbReference type="NCBI Taxonomy" id="2918883"/>
    <lineage>
        <taxon>Eukaryota</taxon>
        <taxon>Metamonada</taxon>
        <taxon>Carpediemonas-like organisms</taxon>
        <taxon>Aduncisulcus</taxon>
    </lineage>
</organism>
<dbReference type="Pfam" id="PF22544">
    <property type="entry name" value="HYDIN_VesB_CFA65-like_Ig"/>
    <property type="match status" value="1"/>
</dbReference>
<evidence type="ECO:0000256" key="6">
    <source>
        <dbReference type="SAM" id="Coils"/>
    </source>
</evidence>
<dbReference type="Proteomes" id="UP001057375">
    <property type="component" value="Unassembled WGS sequence"/>
</dbReference>
<feature type="region of interest" description="Disordered" evidence="7">
    <location>
        <begin position="201"/>
        <end position="223"/>
    </location>
</feature>
<feature type="compositionally biased region" description="Low complexity" evidence="7">
    <location>
        <begin position="209"/>
        <end position="218"/>
    </location>
</feature>
<dbReference type="InterPro" id="IPR053879">
    <property type="entry name" value="HYDIN_VesB_CFA65-like_Ig"/>
</dbReference>
<feature type="region of interest" description="Disordered" evidence="7">
    <location>
        <begin position="428"/>
        <end position="469"/>
    </location>
</feature>
<feature type="coiled-coil region" evidence="6">
    <location>
        <begin position="758"/>
        <end position="798"/>
    </location>
</feature>
<feature type="region of interest" description="Disordered" evidence="7">
    <location>
        <begin position="298"/>
        <end position="327"/>
    </location>
</feature>
<evidence type="ECO:0000256" key="2">
    <source>
        <dbReference type="ARBA" id="ARBA00004496"/>
    </source>
</evidence>
<feature type="compositionally biased region" description="Polar residues" evidence="7">
    <location>
        <begin position="450"/>
        <end position="466"/>
    </location>
</feature>
<dbReference type="InterPro" id="IPR052614">
    <property type="entry name" value="CFAP65"/>
</dbReference>
<feature type="region of interest" description="Disordered" evidence="7">
    <location>
        <begin position="129"/>
        <end position="173"/>
    </location>
</feature>
<sequence length="2106" mass="231091">IVPHGGRRDTLTTGSLLASARGPSSAPMSIDLGEGFSMSHSKLTLIPHQPTTITLSFTPLSPEYHSTTFYLSVGDIVRGCECSGEGGMSVMEFVKVGDGRLLTTDDIGLFHGKPQAKMRKASVVSTSSVATSRRSSIVQNRRLSVSSQHGGSRMTHSSLSKPPSRSTVRSVGRSSFDVKASDLLHMLTVVRRQQKEQRWKDKVDYGEVQQPQSSQSQQTGASDTSYFPRLSHLLTPLLTIQNNMEINFGMTLVGKVSAHYVYLVNEGDLPCPFMCVLTHSALGGQSFGCREEVKGRQVRNNSSSNNAKVSTKITRAGRRARSPGLSVPQNKIIPDQNAFTITPRAGIVASRSYTILKIEFNPQNDLLAKTSIAIVEPQSRTEESALYLSRKRDEDEETIVKNEEKKLEALKEKELAQKAKELEEISSKLVSGEKGNSDAEIVSPEKHGDGTSTEKSQTSKVSSSLVEASHPEDKKLLDVIKASDSKDPFAVNLSLSSNGTTARSTISTATMSSISPSLDLHDYSDTSDLLSTLSLSFKGVGGTGILVASFFHETDTSARALVFGIVPTQIRTERRFSLTNRGSVPVTYAVSVNASWLVAIWEDPDTIPIHLPQELFSVTHSPLSQNWDGSSSEASSMILNPGGSVIISVQIQAQHEVEYEGMLTIKYVSQPHTPNIIIPLSATGGIVRVEADKKVIDFGRVCVGKEYKRVVNITNSGTIDLDVLPIWSIRGYCEIKHFRSHVNLSRKKRKLLWDEFPVEGEEEEEEEEEDDMKNIFQRQGLMGDLEQIEKDEKDAKKRIPRDGKGLWGKLQKIGSNRLKKARITRTGKELWKILRSVVLSIESRQQLDVMDRQELLKREKKALNIEKSEKLWSDGEKERHSAREKKRLLQEAKSDISKPVLPPLPIVSETNEVSAPISVSETESQSSKHNVSDYITFGLKKAMTRALLLKRLKSVVIGEEVEEETTAYLHAHPSFVALLVGKSMQISLTACFENPGVVEGNFVLHPSIFNAKNLQIPFTATVFTSGIDVDSLSPLSFGQVAIGESKTLIRKFTNTGTLSVSFNTNHRIQGLTVTPKRGSLKPGESVRIHFLFRSVAASVQSGHVVFSTPSHSPISLFVYGGGGVSHVICPSEFDCGEVFIGNIVTHSIVMSNSVSANVMINAISLEDNLGIDVDSLSPLSFGQVAIGESKTLIRKFTNTGTLSVSFNTNHRIQGLTVTPKRGSLKPGESVRLHFLFRSVAASVQSGHVVFSTPSHSPISLFVYGGGGVSHVICPSEFDCGEVFIGNIVTHSIVMSNSGSANVMINAISLEDNLSFRKAKGWPTLPINLEADSSLSIPIVFAPQGETIPPCQLLITTSSSLHVVLLRGSGRDALVSVTPSSLLLTAVHVGAVMFSNVDVTNSGDTGVQLRFLLTKDLYSDFSKLSLNDPAQKEIIAQLKEEQAEIEDSLFLKVQQISASLGPFEKKEVKIRFFPQKSVSFTLRLLVVSSFMCHEISVAIESAIVSFSMDQTIVDFGHLCVGDRTELQNINVYNSGTVKLPLILSGVKKPFHSPVFKRVVDPSQHEDFKIGVYAPLLNKHTLPSRHDVSIPGISEPLFRIGECTDVVTVKSEVPGMCHTLLLKVHISYPAILLVTDRYVVRSESIQRARKRSLGIDPDSPSGNDLMDPTRMLSDFKGRVIWPNDDIVDFGYVCLGESKEYECTLLNIGVIGTKWNVLPIKSLTISPLSGYLTPEASLLEYNDLQYDISDPSKASIRIKWKPIITGKFREAILFTCNAVCIRVVIEAECVFPEIEADKSLSLVHTKVLSTVVNIENPSTLMPKIARIPSGEQEKKSFRIKNMTPSRLRLSLSLSKSAIGFCFLHTPQISIPAFSSKRVFVAPLPLPSPPLEIEEKYEGEVIIKDSNGKVKLVALECLNYLTCLSFKDIHVSCGGVELGEEQIVALELISESGADLDVSVVIIEDIEQREEGEKDPESDSDENEEIVKVVPLIYHRLGCIVKSESSFTIPTMTSSMVLISILGEGALGNRKAIVQVEHRGFVCCECAITWSVVSYEFSELGRAIFDDCSCIIPHYMPPAPFSGYFSIGQPKIFEIDEEMDNPSESDDDIL</sequence>
<evidence type="ECO:0000313" key="10">
    <source>
        <dbReference type="Proteomes" id="UP001057375"/>
    </source>
</evidence>
<keyword evidence="3" id="KW-0963">Cytoplasm</keyword>
<comment type="subcellular location">
    <subcellularLocation>
        <location evidence="1">Cell projection</location>
        <location evidence="1">Cilium</location>
    </subcellularLocation>
    <subcellularLocation>
        <location evidence="2">Cytoplasm</location>
    </subcellularLocation>
</comment>
<dbReference type="PANTHER" id="PTHR46127">
    <property type="entry name" value="CILIA- AND FLAGELLA-ASSOCIATED PROTEIN 65"/>
    <property type="match status" value="1"/>
</dbReference>
<dbReference type="InterPro" id="IPR013783">
    <property type="entry name" value="Ig-like_fold"/>
</dbReference>
<comment type="caution">
    <text evidence="9">The sequence shown here is derived from an EMBL/GenBank/DDBJ whole genome shotgun (WGS) entry which is preliminary data.</text>
</comment>
<keyword evidence="5" id="KW-0966">Cell projection</keyword>
<evidence type="ECO:0000256" key="1">
    <source>
        <dbReference type="ARBA" id="ARBA00004138"/>
    </source>
</evidence>
<dbReference type="EMBL" id="BQXS01012326">
    <property type="protein sequence ID" value="GKT21588.1"/>
    <property type="molecule type" value="Genomic_DNA"/>
</dbReference>
<evidence type="ECO:0000256" key="4">
    <source>
        <dbReference type="ARBA" id="ARBA00023069"/>
    </source>
</evidence>
<evidence type="ECO:0000259" key="8">
    <source>
        <dbReference type="Pfam" id="PF22544"/>
    </source>
</evidence>
<dbReference type="Gene3D" id="2.60.40.10">
    <property type="entry name" value="Immunoglobulins"/>
    <property type="match status" value="6"/>
</dbReference>
<proteinExistence type="predicted"/>
<protein>
    <recommendedName>
        <fullName evidence="8">HYDIN/VesB/CFA65-like Ig-like domain-containing protein</fullName>
    </recommendedName>
</protein>
<gene>
    <name evidence="9" type="ORF">ADUPG1_011947</name>
</gene>
<feature type="compositionally biased region" description="Polar residues" evidence="7">
    <location>
        <begin position="137"/>
        <end position="163"/>
    </location>
</feature>
<feature type="compositionally biased region" description="Low complexity" evidence="7">
    <location>
        <begin position="164"/>
        <end position="173"/>
    </location>
</feature>
<dbReference type="PANTHER" id="PTHR46127:SF1">
    <property type="entry name" value="CILIA- AND FLAGELLA-ASSOCIATED PROTEIN 65"/>
    <property type="match status" value="1"/>
</dbReference>
<keyword evidence="6" id="KW-0175">Coiled coil</keyword>
<feature type="region of interest" description="Disordered" evidence="7">
    <location>
        <begin position="1"/>
        <end position="24"/>
    </location>
</feature>
<evidence type="ECO:0000313" key="9">
    <source>
        <dbReference type="EMBL" id="GKT21588.1"/>
    </source>
</evidence>
<feature type="compositionally biased region" description="Polar residues" evidence="7">
    <location>
        <begin position="298"/>
        <end position="313"/>
    </location>
</feature>
<name>A0ABQ5JXP8_9EUKA</name>
<accession>A0ABQ5JXP8</accession>
<feature type="non-terminal residue" evidence="9">
    <location>
        <position position="1"/>
    </location>
</feature>
<keyword evidence="10" id="KW-1185">Reference proteome</keyword>